<protein>
    <submittedName>
        <fullName evidence="1">Uncharacterized protein</fullName>
    </submittedName>
</protein>
<dbReference type="RefSeq" id="XP_005704216.1">
    <property type="nucleotide sequence ID" value="XM_005704159.1"/>
</dbReference>
<accession>M2VWS2</accession>
<organism evidence="1 2">
    <name type="scientific">Galdieria sulphuraria</name>
    <name type="common">Red alga</name>
    <dbReference type="NCBI Taxonomy" id="130081"/>
    <lineage>
        <taxon>Eukaryota</taxon>
        <taxon>Rhodophyta</taxon>
        <taxon>Bangiophyceae</taxon>
        <taxon>Galdieriales</taxon>
        <taxon>Galdieriaceae</taxon>
        <taxon>Galdieria</taxon>
    </lineage>
</organism>
<gene>
    <name evidence="1" type="ORF">Gasu_48370</name>
</gene>
<sequence>MKVKVYKVDINRKIYVGCESNNSETVTFDVSESHLVRVVNSQGYIGREDGSISSMCERETRRLTSGFFGGNLRAVLSRKEQRKRSLSFC</sequence>
<evidence type="ECO:0000313" key="2">
    <source>
        <dbReference type="Proteomes" id="UP000030680"/>
    </source>
</evidence>
<dbReference type="EMBL" id="KB454529">
    <property type="protein sequence ID" value="EME27696.1"/>
    <property type="molecule type" value="Genomic_DNA"/>
</dbReference>
<dbReference type="KEGG" id="gsl:Gasu_48370"/>
<keyword evidence="2" id="KW-1185">Reference proteome</keyword>
<name>M2VWS2_GALSU</name>
<reference evidence="2" key="1">
    <citation type="journal article" date="2013" name="Science">
        <title>Gene transfer from bacteria and archaea facilitated evolution of an extremophilic eukaryote.</title>
        <authorList>
            <person name="Schonknecht G."/>
            <person name="Chen W.H."/>
            <person name="Ternes C.M."/>
            <person name="Barbier G.G."/>
            <person name="Shrestha R.P."/>
            <person name="Stanke M."/>
            <person name="Brautigam A."/>
            <person name="Baker B.J."/>
            <person name="Banfield J.F."/>
            <person name="Garavito R.M."/>
            <person name="Carr K."/>
            <person name="Wilkerson C."/>
            <person name="Rensing S.A."/>
            <person name="Gagneul D."/>
            <person name="Dickenson N.E."/>
            <person name="Oesterhelt C."/>
            <person name="Lercher M.J."/>
            <person name="Weber A.P."/>
        </authorList>
    </citation>
    <scope>NUCLEOTIDE SEQUENCE [LARGE SCALE GENOMIC DNA]</scope>
    <source>
        <strain evidence="2">074W</strain>
    </source>
</reference>
<proteinExistence type="predicted"/>
<dbReference type="GeneID" id="17086583"/>
<dbReference type="AlphaFoldDB" id="M2VWS2"/>
<evidence type="ECO:0000313" key="1">
    <source>
        <dbReference type="EMBL" id="EME27696.1"/>
    </source>
</evidence>
<dbReference type="Gramene" id="EME27696">
    <property type="protein sequence ID" value="EME27696"/>
    <property type="gene ID" value="Gasu_48370"/>
</dbReference>
<dbReference type="Proteomes" id="UP000030680">
    <property type="component" value="Unassembled WGS sequence"/>
</dbReference>